<dbReference type="KEGG" id="nmes:H9L09_01695"/>
<feature type="domain" description="Activator of Hsp90 ATPase homologue 1/2-like C-terminal" evidence="2">
    <location>
        <begin position="13"/>
        <end position="120"/>
    </location>
</feature>
<dbReference type="InterPro" id="IPR023393">
    <property type="entry name" value="START-like_dom_sf"/>
</dbReference>
<name>A0A7G9RCA2_9ACTN</name>
<protein>
    <submittedName>
        <fullName evidence="3">SRPBCC family protein</fullName>
    </submittedName>
</protein>
<dbReference type="Gene3D" id="3.30.530.20">
    <property type="match status" value="1"/>
</dbReference>
<keyword evidence="4" id="KW-1185">Reference proteome</keyword>
<dbReference type="RefSeq" id="WP_187579069.1">
    <property type="nucleotide sequence ID" value="NZ_CP060713.1"/>
</dbReference>
<gene>
    <name evidence="3" type="ORF">H9L09_01695</name>
</gene>
<dbReference type="SUPFAM" id="SSF55961">
    <property type="entry name" value="Bet v1-like"/>
    <property type="match status" value="1"/>
</dbReference>
<reference evidence="3 4" key="1">
    <citation type="submission" date="2020-08" db="EMBL/GenBank/DDBJ databases">
        <title>Genome sequence of Nocardioides mesophilus KACC 16243T.</title>
        <authorList>
            <person name="Hyun D.-W."/>
            <person name="Bae J.-W."/>
        </authorList>
    </citation>
    <scope>NUCLEOTIDE SEQUENCE [LARGE SCALE GENOMIC DNA]</scope>
    <source>
        <strain evidence="3 4">KACC 16243</strain>
    </source>
</reference>
<dbReference type="InterPro" id="IPR013538">
    <property type="entry name" value="ASHA1/2-like_C"/>
</dbReference>
<accession>A0A7G9RCA2</accession>
<dbReference type="AlphaFoldDB" id="A0A7G9RCA2"/>
<evidence type="ECO:0000313" key="4">
    <source>
        <dbReference type="Proteomes" id="UP000515947"/>
    </source>
</evidence>
<proteinExistence type="inferred from homology"/>
<sequence>MTDFTRSFDVVINAPLHDVFEYCRDPHHLFEGWRELEVTDVVLTPEGVGTKAHIVGRFVKGMMVEQIEREYTEFVPDERIVSKAHAHVRFAGRTKEVANGPIFTWLFEDLDGSTKLTFVILEEDLGWWQTLVESVSVVVMAKTMHTMLAAIKTGVESQSSAA</sequence>
<evidence type="ECO:0000259" key="2">
    <source>
        <dbReference type="Pfam" id="PF08327"/>
    </source>
</evidence>
<evidence type="ECO:0000256" key="1">
    <source>
        <dbReference type="ARBA" id="ARBA00006817"/>
    </source>
</evidence>
<dbReference type="Pfam" id="PF08327">
    <property type="entry name" value="AHSA1"/>
    <property type="match status" value="1"/>
</dbReference>
<comment type="similarity">
    <text evidence="1">Belongs to the AHA1 family.</text>
</comment>
<dbReference type="EMBL" id="CP060713">
    <property type="protein sequence ID" value="QNN53227.1"/>
    <property type="molecule type" value="Genomic_DNA"/>
</dbReference>
<evidence type="ECO:0000313" key="3">
    <source>
        <dbReference type="EMBL" id="QNN53227.1"/>
    </source>
</evidence>
<organism evidence="3 4">
    <name type="scientific">Nocardioides mesophilus</name>
    <dbReference type="NCBI Taxonomy" id="433659"/>
    <lineage>
        <taxon>Bacteria</taxon>
        <taxon>Bacillati</taxon>
        <taxon>Actinomycetota</taxon>
        <taxon>Actinomycetes</taxon>
        <taxon>Propionibacteriales</taxon>
        <taxon>Nocardioidaceae</taxon>
        <taxon>Nocardioides</taxon>
    </lineage>
</organism>
<dbReference type="Proteomes" id="UP000515947">
    <property type="component" value="Chromosome"/>
</dbReference>